<accession>A0A8J3PN13</accession>
<dbReference type="GO" id="GO:0006281">
    <property type="term" value="P:DNA repair"/>
    <property type="evidence" value="ECO:0007669"/>
    <property type="project" value="InterPro"/>
</dbReference>
<comment type="caution">
    <text evidence="3">The sequence shown here is derived from an EMBL/GenBank/DDBJ whole genome shotgun (WGS) entry which is preliminary data.</text>
</comment>
<organism evidence="3 4">
    <name type="scientific">Planosporangium flavigriseum</name>
    <dbReference type="NCBI Taxonomy" id="373681"/>
    <lineage>
        <taxon>Bacteria</taxon>
        <taxon>Bacillati</taxon>
        <taxon>Actinomycetota</taxon>
        <taxon>Actinomycetes</taxon>
        <taxon>Micromonosporales</taxon>
        <taxon>Micromonosporaceae</taxon>
        <taxon>Planosporangium</taxon>
    </lineage>
</organism>
<dbReference type="GO" id="GO:0003677">
    <property type="term" value="F:DNA binding"/>
    <property type="evidence" value="ECO:0007669"/>
    <property type="project" value="InterPro"/>
</dbReference>
<evidence type="ECO:0000256" key="2">
    <source>
        <dbReference type="SAM" id="MobiDB-lite"/>
    </source>
</evidence>
<dbReference type="AlphaFoldDB" id="A0A8J3PN13"/>
<reference evidence="3" key="1">
    <citation type="submission" date="2021-01" db="EMBL/GenBank/DDBJ databases">
        <title>Whole genome shotgun sequence of Planosporangium flavigriseum NBRC 105377.</title>
        <authorList>
            <person name="Komaki H."/>
            <person name="Tamura T."/>
        </authorList>
    </citation>
    <scope>NUCLEOTIDE SEQUENCE</scope>
    <source>
        <strain evidence="3">NBRC 105377</strain>
    </source>
</reference>
<keyword evidence="1" id="KW-0436">Ligase</keyword>
<evidence type="ECO:0000313" key="3">
    <source>
        <dbReference type="EMBL" id="GIG76126.1"/>
    </source>
</evidence>
<dbReference type="GO" id="GO:0006310">
    <property type="term" value="P:DNA recombination"/>
    <property type="evidence" value="ECO:0007669"/>
    <property type="project" value="InterPro"/>
</dbReference>
<evidence type="ECO:0000256" key="1">
    <source>
        <dbReference type="ARBA" id="ARBA00022598"/>
    </source>
</evidence>
<dbReference type="GO" id="GO:0003910">
    <property type="term" value="F:DNA ligase (ATP) activity"/>
    <property type="evidence" value="ECO:0007669"/>
    <property type="project" value="InterPro"/>
</dbReference>
<name>A0A8J3PN13_9ACTN</name>
<proteinExistence type="predicted"/>
<protein>
    <submittedName>
        <fullName evidence="3">Uncharacterized protein</fullName>
    </submittedName>
</protein>
<keyword evidence="4" id="KW-1185">Reference proteome</keyword>
<dbReference type="InterPro" id="IPR036599">
    <property type="entry name" value="DNA_ligase_N_sf"/>
</dbReference>
<evidence type="ECO:0000313" key="4">
    <source>
        <dbReference type="Proteomes" id="UP000653674"/>
    </source>
</evidence>
<dbReference type="Gene3D" id="1.10.3260.10">
    <property type="entry name" value="DNA ligase, ATP-dependent, N-terminal domain"/>
    <property type="match status" value="1"/>
</dbReference>
<feature type="compositionally biased region" description="Polar residues" evidence="2">
    <location>
        <begin position="120"/>
        <end position="129"/>
    </location>
</feature>
<feature type="region of interest" description="Disordered" evidence="2">
    <location>
        <begin position="102"/>
        <end position="129"/>
    </location>
</feature>
<dbReference type="EMBL" id="BONU01000045">
    <property type="protein sequence ID" value="GIG76126.1"/>
    <property type="molecule type" value="Genomic_DNA"/>
</dbReference>
<sequence length="129" mass="13191">MRFVELAATSAAVAETSGRRAKIELLADALRRLAAGASASDPEAEARIAAGAAYLAGELRQRQTGVGGASLRELPAPAPVPTLTVARVDAALQRLSEVAGPVHRPSGVASSMRCSPRPPRTSSGYSLAC</sequence>
<gene>
    <name evidence="3" type="ORF">Pfl04_45300</name>
</gene>
<dbReference type="Proteomes" id="UP000653674">
    <property type="component" value="Unassembled WGS sequence"/>
</dbReference>